<reference evidence="5" key="1">
    <citation type="journal article" date="2020" name="Genome Biol.">
        <title>Gamete binning: chromosome-level and haplotype-resolved genome assembly enabled by high-throughput single-cell sequencing of gamete genomes.</title>
        <authorList>
            <person name="Campoy J.A."/>
            <person name="Sun H."/>
            <person name="Goel M."/>
            <person name="Jiao W.-B."/>
            <person name="Folz-Donahue K."/>
            <person name="Wang N."/>
            <person name="Rubio M."/>
            <person name="Liu C."/>
            <person name="Kukat C."/>
            <person name="Ruiz D."/>
            <person name="Huettel B."/>
            <person name="Schneeberger K."/>
        </authorList>
    </citation>
    <scope>NUCLEOTIDE SEQUENCE [LARGE SCALE GENOMIC DNA]</scope>
    <source>
        <strain evidence="5">cv. Rojo Pasion</strain>
    </source>
</reference>
<dbReference type="Proteomes" id="UP000507222">
    <property type="component" value="Unassembled WGS sequence"/>
</dbReference>
<evidence type="ECO:0008006" key="6">
    <source>
        <dbReference type="Google" id="ProtNLM"/>
    </source>
</evidence>
<gene>
    <name evidence="2" type="ORF">CURHAP_LOCUS15010</name>
    <name evidence="3" type="ORF">ORAREDHAP_LOCUS14501</name>
</gene>
<accession>A0A6J5U2V6</accession>
<dbReference type="EMBL" id="CAEKKB010000002">
    <property type="protein sequence ID" value="CAB4299810.1"/>
    <property type="molecule type" value="Genomic_DNA"/>
</dbReference>
<name>A0A6J5U2V6_PRUAR</name>
<evidence type="ECO:0000313" key="3">
    <source>
        <dbReference type="EMBL" id="CAB4299810.1"/>
    </source>
</evidence>
<protein>
    <recommendedName>
        <fullName evidence="6">Transmembrane protein</fullName>
    </recommendedName>
</protein>
<evidence type="ECO:0000313" key="4">
    <source>
        <dbReference type="Proteomes" id="UP000507222"/>
    </source>
</evidence>
<evidence type="ECO:0000256" key="1">
    <source>
        <dbReference type="SAM" id="SignalP"/>
    </source>
</evidence>
<dbReference type="Proteomes" id="UP000507245">
    <property type="component" value="Unassembled WGS sequence"/>
</dbReference>
<dbReference type="EMBL" id="CAEKDK010000002">
    <property type="protein sequence ID" value="CAB4269445.1"/>
    <property type="molecule type" value="Genomic_DNA"/>
</dbReference>
<organism evidence="2 4">
    <name type="scientific">Prunus armeniaca</name>
    <name type="common">Apricot</name>
    <name type="synonym">Armeniaca vulgaris</name>
    <dbReference type="NCBI Taxonomy" id="36596"/>
    <lineage>
        <taxon>Eukaryota</taxon>
        <taxon>Viridiplantae</taxon>
        <taxon>Streptophyta</taxon>
        <taxon>Embryophyta</taxon>
        <taxon>Tracheophyta</taxon>
        <taxon>Spermatophyta</taxon>
        <taxon>Magnoliopsida</taxon>
        <taxon>eudicotyledons</taxon>
        <taxon>Gunneridae</taxon>
        <taxon>Pentapetalae</taxon>
        <taxon>rosids</taxon>
        <taxon>fabids</taxon>
        <taxon>Rosales</taxon>
        <taxon>Rosaceae</taxon>
        <taxon>Amygdaloideae</taxon>
        <taxon>Amygdaleae</taxon>
        <taxon>Prunus</taxon>
    </lineage>
</organism>
<keyword evidence="5" id="KW-1185">Reference proteome</keyword>
<evidence type="ECO:0000313" key="2">
    <source>
        <dbReference type="EMBL" id="CAB4269445.1"/>
    </source>
</evidence>
<keyword evidence="1" id="KW-0732">Signal</keyword>
<feature type="signal peptide" evidence="1">
    <location>
        <begin position="1"/>
        <end position="32"/>
    </location>
</feature>
<evidence type="ECO:0000313" key="5">
    <source>
        <dbReference type="Proteomes" id="UP000507245"/>
    </source>
</evidence>
<sequence length="68" mass="7535">MAKSLPNFATFVALLCLYFLLLSSHEVQMVEAKVCEERSKTWSGGVETGATVTNNVRIGRKQRMALAM</sequence>
<reference evidence="2 4" key="2">
    <citation type="submission" date="2020-05" db="EMBL/GenBank/DDBJ databases">
        <authorList>
            <person name="Campoy J."/>
            <person name="Schneeberger K."/>
            <person name="Spophaly S."/>
        </authorList>
    </citation>
    <scope>NUCLEOTIDE SEQUENCE [LARGE SCALE GENOMIC DNA]</scope>
    <source>
        <strain evidence="2">PruArmRojPasFocal</strain>
    </source>
</reference>
<feature type="chain" id="PRO_5036388562" description="Transmembrane protein" evidence="1">
    <location>
        <begin position="33"/>
        <end position="68"/>
    </location>
</feature>
<proteinExistence type="predicted"/>
<dbReference type="AlphaFoldDB" id="A0A6J5U2V6"/>